<evidence type="ECO:0000313" key="1">
    <source>
        <dbReference type="EMBL" id="MBB2505129.1"/>
    </source>
</evidence>
<organism evidence="1 2">
    <name type="scientific">Amycolatopsis echigonensis</name>
    <dbReference type="NCBI Taxonomy" id="2576905"/>
    <lineage>
        <taxon>Bacteria</taxon>
        <taxon>Bacillati</taxon>
        <taxon>Actinomycetota</taxon>
        <taxon>Actinomycetes</taxon>
        <taxon>Pseudonocardiales</taxon>
        <taxon>Pseudonocardiaceae</taxon>
        <taxon>Amycolatopsis</taxon>
    </lineage>
</organism>
<evidence type="ECO:0000313" key="2">
    <source>
        <dbReference type="Proteomes" id="UP000550260"/>
    </source>
</evidence>
<comment type="caution">
    <text evidence="1">The sequence shown here is derived from an EMBL/GenBank/DDBJ whole genome shotgun (WGS) entry which is preliminary data.</text>
</comment>
<reference evidence="1 2" key="1">
    <citation type="submission" date="2020-08" db="EMBL/GenBank/DDBJ databases">
        <title>Amycolatopsis echigonensis JCM 21831.</title>
        <authorList>
            <person name="Tedsree N."/>
            <person name="Kuncharoen N."/>
            <person name="Likhitwitayawuid K."/>
            <person name="Tanasupawat S."/>
        </authorList>
    </citation>
    <scope>NUCLEOTIDE SEQUENCE [LARGE SCALE GENOMIC DNA]</scope>
    <source>
        <strain evidence="1 2">JCM 21831</strain>
    </source>
</reference>
<protein>
    <submittedName>
        <fullName evidence="1">Uncharacterized protein</fullName>
    </submittedName>
</protein>
<gene>
    <name evidence="1" type="ORF">H5411_39120</name>
</gene>
<proteinExistence type="predicted"/>
<sequence>MLEKLIWERHETFAEFAEFATKFAGDCGEPGTLSERHVKRLASGRGDGGKPLGLPKQATARLLERIFGVKIEDLLAPPRDWSARDEDETEFRALLRASSRLDEAVLRILRDQLTMTRRLDRQLGAVLAHDEVVAKIEQVNKLRGHSVMPTTREQLAALLAELRTLAGWQALDLGRAPQAWQHYEEGKLAAKEPANPAFDAHTSAGQAFVLLDFGDAAAAVELMASIRRRVERKTGRLVRSWLAAAHGEALAAAGQRSASLRAFDHAAALLPDDTDQDDGPYLALDPVHLDRWRGHALARVGEPGAVSVLTDALNRLDPTFVRAETALRVDLATAFTAMSEHEQARLHVDRAQALAADIGSVRQRRRLERLKARVESR</sequence>
<dbReference type="AlphaFoldDB" id="A0A8E1W7V2"/>
<dbReference type="Proteomes" id="UP000550260">
    <property type="component" value="Unassembled WGS sequence"/>
</dbReference>
<name>A0A8E1W7V2_9PSEU</name>
<accession>A0A8E1W7V2</accession>
<dbReference type="EMBL" id="JACJHR010000091">
    <property type="protein sequence ID" value="MBB2505129.1"/>
    <property type="molecule type" value="Genomic_DNA"/>
</dbReference>